<evidence type="ECO:0000256" key="1">
    <source>
        <dbReference type="SAM" id="MobiDB-lite"/>
    </source>
</evidence>
<proteinExistence type="predicted"/>
<dbReference type="SMR" id="Q2QYC9"/>
<protein>
    <submittedName>
        <fullName evidence="3">FHA domain containing protein, expressed</fullName>
    </submittedName>
</protein>
<name>Q2QYC9_ORYSJ</name>
<dbReference type="SMART" id="SM00240">
    <property type="entry name" value="FHA"/>
    <property type="match status" value="1"/>
</dbReference>
<feature type="region of interest" description="Disordered" evidence="1">
    <location>
        <begin position="259"/>
        <end position="278"/>
    </location>
</feature>
<dbReference type="AlphaFoldDB" id="Q2QYC9"/>
<dbReference type="InterPro" id="IPR000253">
    <property type="entry name" value="FHA_dom"/>
</dbReference>
<dbReference type="SUPFAM" id="SSF49879">
    <property type="entry name" value="SMAD/FHA domain"/>
    <property type="match status" value="1"/>
</dbReference>
<dbReference type="InterPro" id="IPR050923">
    <property type="entry name" value="Cell_Proc_Reg/RNA_Proc"/>
</dbReference>
<dbReference type="Pfam" id="PF00498">
    <property type="entry name" value="FHA"/>
    <property type="match status" value="1"/>
</dbReference>
<feature type="domain" description="FHA" evidence="2">
    <location>
        <begin position="169"/>
        <end position="220"/>
    </location>
</feature>
<organism evidence="3">
    <name type="scientific">Oryza sativa subsp. japonica</name>
    <name type="common">Rice</name>
    <dbReference type="NCBI Taxonomy" id="39947"/>
    <lineage>
        <taxon>Eukaryota</taxon>
        <taxon>Viridiplantae</taxon>
        <taxon>Streptophyta</taxon>
        <taxon>Embryophyta</taxon>
        <taxon>Tracheophyta</taxon>
        <taxon>Spermatophyta</taxon>
        <taxon>Magnoliopsida</taxon>
        <taxon>Liliopsida</taxon>
        <taxon>Poales</taxon>
        <taxon>Poaceae</taxon>
        <taxon>BOP clade</taxon>
        <taxon>Oryzoideae</taxon>
        <taxon>Oryzeae</taxon>
        <taxon>Oryzinae</taxon>
        <taxon>Oryza</taxon>
        <taxon>Oryza sativa</taxon>
    </lineage>
</organism>
<dbReference type="EMBL" id="DP000011">
    <property type="protein sequence ID" value="ABA95708.2"/>
    <property type="molecule type" value="Genomic_DNA"/>
</dbReference>
<dbReference type="Gene3D" id="2.60.200.20">
    <property type="match status" value="1"/>
</dbReference>
<dbReference type="PROSITE" id="PS50006">
    <property type="entry name" value="FHA_DOMAIN"/>
    <property type="match status" value="1"/>
</dbReference>
<reference evidence="3" key="3">
    <citation type="submission" date="2006-01" db="EMBL/GenBank/DDBJ databases">
        <authorList>
            <person name="Buell R."/>
        </authorList>
    </citation>
    <scope>NUCLEOTIDE SEQUENCE</scope>
</reference>
<evidence type="ECO:0000313" key="3">
    <source>
        <dbReference type="EMBL" id="ABA95708.2"/>
    </source>
</evidence>
<accession>Q2QYC9</accession>
<dbReference type="CDD" id="cd00060">
    <property type="entry name" value="FHA"/>
    <property type="match status" value="1"/>
</dbReference>
<evidence type="ECO:0000259" key="2">
    <source>
        <dbReference type="PROSITE" id="PS50006"/>
    </source>
</evidence>
<dbReference type="InterPro" id="IPR008984">
    <property type="entry name" value="SMAD_FHA_dom_sf"/>
</dbReference>
<dbReference type="FunFam" id="2.60.200.20:FF:000043">
    <property type="entry name" value="FHA domain containing protein, expressed"/>
    <property type="match status" value="1"/>
</dbReference>
<reference evidence="3" key="2">
    <citation type="submission" date="2005-04" db="EMBL/GenBank/DDBJ databases">
        <authorList>
            <person name="Buell C.R."/>
            <person name="Wing R.A."/>
            <person name="McCombie W.A."/>
            <person name="Ouyang S."/>
        </authorList>
    </citation>
    <scope>NUCLEOTIDE SEQUENCE</scope>
</reference>
<sequence>MSPEIALNTGQTTSILSPLIHKEIKKRTKKARHCISLPLLSSEHKSQTQMEAAVATPSLLFSSPTPRRPSSCLSLPPPCSSSYASNGAKLQQPRLQFVSQLTSRNSNGSGRRSISILSLRCSSSGTDSASSSATSERWVLEPAGDGDWRHIGYRVARPGGFQIASEAAVTVGRVPEQADIVLSVATAVSGTHARLEKKEGSLLVTDLESTNGTYINERRLSPGFPTPIDPGSLLIFGDIHLAMFRVSKMVVDVPSDASGAEQEAAETAQVSAAAQQTN</sequence>
<dbReference type="OrthoDB" id="687730at2759"/>
<gene>
    <name evidence="3" type="ordered locus">LOC_Os12g03070</name>
</gene>
<reference evidence="3" key="1">
    <citation type="journal article" date="2005" name="BMC Biol.">
        <title>The sequence of rice chromosomes 11 and 12, rich in disease resistance genes and recent gene duplications.</title>
        <authorList>
            <consortium name="The rice chromosomes 11 and 12 sequencing consortia"/>
        </authorList>
    </citation>
    <scope>NUCLEOTIDE SEQUENCE [LARGE SCALE GENOMIC DNA]</scope>
</reference>
<dbReference type="KEGG" id="osa:4351372"/>
<dbReference type="PANTHER" id="PTHR23308">
    <property type="entry name" value="NUCLEAR INHIBITOR OF PROTEIN PHOSPHATASE-1"/>
    <property type="match status" value="1"/>
</dbReference>